<evidence type="ECO:0000259" key="1">
    <source>
        <dbReference type="Pfam" id="PF13966"/>
    </source>
</evidence>
<dbReference type="OrthoDB" id="1025097at2759"/>
<sequence length="213" mass="24443">MTGSGITSLSSNVISSNQKSHIIKSLKKHQEESDVSWKCDLGDGKYHVSALHHVLEDKDTMDNGMFSWNKEVPIKVTCFIWREKMGCIPSDVVLAKLGITLPSITCCLSNSMEETSEHALVRCFFAKTVTEWIFKWCSIPTDNIQTVNEVLDYAFNWGNCLKRKKRLLGICYETLWSIWKAMNERLFNNQRVCVTKVADIYSRLLVQKIKINK</sequence>
<protein>
    <recommendedName>
        <fullName evidence="1">Reverse transcriptase zinc-binding domain-containing protein</fullName>
    </recommendedName>
</protein>
<proteinExistence type="predicted"/>
<dbReference type="AlphaFoldDB" id="A0A9R1X8D8"/>
<evidence type="ECO:0000313" key="2">
    <source>
        <dbReference type="EMBL" id="KAJ0203226.1"/>
    </source>
</evidence>
<reference evidence="2 3" key="1">
    <citation type="journal article" date="2017" name="Nat. Commun.">
        <title>Genome assembly with in vitro proximity ligation data and whole-genome triplication in lettuce.</title>
        <authorList>
            <person name="Reyes-Chin-Wo S."/>
            <person name="Wang Z."/>
            <person name="Yang X."/>
            <person name="Kozik A."/>
            <person name="Arikit S."/>
            <person name="Song C."/>
            <person name="Xia L."/>
            <person name="Froenicke L."/>
            <person name="Lavelle D.O."/>
            <person name="Truco M.J."/>
            <person name="Xia R."/>
            <person name="Zhu S."/>
            <person name="Xu C."/>
            <person name="Xu H."/>
            <person name="Xu X."/>
            <person name="Cox K."/>
            <person name="Korf I."/>
            <person name="Meyers B.C."/>
            <person name="Michelmore R.W."/>
        </authorList>
    </citation>
    <scope>NUCLEOTIDE SEQUENCE [LARGE SCALE GENOMIC DNA]</scope>
    <source>
        <strain evidence="3">cv. Salinas</strain>
        <tissue evidence="2">Seedlings</tissue>
    </source>
</reference>
<dbReference type="InterPro" id="IPR026960">
    <property type="entry name" value="RVT-Znf"/>
</dbReference>
<comment type="caution">
    <text evidence="2">The sequence shown here is derived from an EMBL/GenBank/DDBJ whole genome shotgun (WGS) entry which is preliminary data.</text>
</comment>
<name>A0A9R1X8D8_LACSA</name>
<dbReference type="EMBL" id="NBSK02000005">
    <property type="protein sequence ID" value="KAJ0203226.1"/>
    <property type="molecule type" value="Genomic_DNA"/>
</dbReference>
<evidence type="ECO:0000313" key="3">
    <source>
        <dbReference type="Proteomes" id="UP000235145"/>
    </source>
</evidence>
<feature type="domain" description="Reverse transcriptase zinc-binding" evidence="1">
    <location>
        <begin position="52"/>
        <end position="128"/>
    </location>
</feature>
<dbReference type="Pfam" id="PF13966">
    <property type="entry name" value="zf-RVT"/>
    <property type="match status" value="1"/>
</dbReference>
<dbReference type="Proteomes" id="UP000235145">
    <property type="component" value="Unassembled WGS sequence"/>
</dbReference>
<accession>A0A9R1X8D8</accession>
<gene>
    <name evidence="2" type="ORF">LSAT_V11C500230280</name>
</gene>
<organism evidence="2 3">
    <name type="scientific">Lactuca sativa</name>
    <name type="common">Garden lettuce</name>
    <dbReference type="NCBI Taxonomy" id="4236"/>
    <lineage>
        <taxon>Eukaryota</taxon>
        <taxon>Viridiplantae</taxon>
        <taxon>Streptophyta</taxon>
        <taxon>Embryophyta</taxon>
        <taxon>Tracheophyta</taxon>
        <taxon>Spermatophyta</taxon>
        <taxon>Magnoliopsida</taxon>
        <taxon>eudicotyledons</taxon>
        <taxon>Gunneridae</taxon>
        <taxon>Pentapetalae</taxon>
        <taxon>asterids</taxon>
        <taxon>campanulids</taxon>
        <taxon>Asterales</taxon>
        <taxon>Asteraceae</taxon>
        <taxon>Cichorioideae</taxon>
        <taxon>Cichorieae</taxon>
        <taxon>Lactucinae</taxon>
        <taxon>Lactuca</taxon>
    </lineage>
</organism>
<keyword evidence="3" id="KW-1185">Reference proteome</keyword>